<evidence type="ECO:0000313" key="8">
    <source>
        <dbReference type="EMBL" id="WOQ69154.1"/>
    </source>
</evidence>
<dbReference type="InterPro" id="IPR036922">
    <property type="entry name" value="Rieske_2Fe-2S_sf"/>
</dbReference>
<evidence type="ECO:0000259" key="6">
    <source>
        <dbReference type="Pfam" id="PF00355"/>
    </source>
</evidence>
<evidence type="ECO:0000256" key="5">
    <source>
        <dbReference type="SAM" id="MobiDB-lite"/>
    </source>
</evidence>
<protein>
    <submittedName>
        <fullName evidence="8">FAD-dependent oxidoreductase</fullName>
    </submittedName>
</protein>
<dbReference type="SUPFAM" id="SSF51905">
    <property type="entry name" value="FAD/NAD(P)-binding domain"/>
    <property type="match status" value="1"/>
</dbReference>
<evidence type="ECO:0000256" key="4">
    <source>
        <dbReference type="ARBA" id="ARBA00023014"/>
    </source>
</evidence>
<feature type="region of interest" description="Disordered" evidence="5">
    <location>
        <begin position="501"/>
        <end position="533"/>
    </location>
</feature>
<keyword evidence="1" id="KW-0001">2Fe-2S</keyword>
<feature type="domain" description="FAD dependent oxidoreductase" evidence="7">
    <location>
        <begin position="24"/>
        <end position="369"/>
    </location>
</feature>
<keyword evidence="2" id="KW-0479">Metal-binding</keyword>
<sequence>MSSLWRAGRTPVPSTPFAPGRHEVVVVGAGITGLSTALMLARSGRDVAVVEAGDVAELSTGANTGKVSLLQGSVLGQLRRHHSASLVRAYVDSNRAGQEWLTAFAEEEGVPFTRRAAYSFAESADALPGVREQIRAGVEAGLPVQWRDASEIEDAPFPVAGAAVLENQIAIDPVAVADALARAFVAAGGTLHTATRVCDVHAVPHAMVQTDAGALRADRIVLATGTPIIDRGLYFAKTRGMRSLCVAFDVDGGVPEGMYLSLDELSHSIRAVSPADGPSGRARLIVGGGGHPVGRTRSESALYDELVDWTSRHFPGARETHRWSAQDYESHNLVPFVGAMPRTLGRVRFATGFNKWGLTNGPAAALRIAAEIAGVPFRERPAWMIALGTRLTVPADLGRGLRENALVGREAARGWTLAEATPVPLPRPAEGEGAVGNRAGVPVGVSTVGGVTRAVSAVCPHLGGVLAWNDAECTWDCPLHASRFAPDGTRLEGPAVEDLRRLGRGALESEGNGQGGAPVRTDGADGSRSPARR</sequence>
<dbReference type="GO" id="GO:0016705">
    <property type="term" value="F:oxidoreductase activity, acting on paired donors, with incorporation or reduction of molecular oxygen"/>
    <property type="evidence" value="ECO:0007669"/>
    <property type="project" value="UniProtKB-ARBA"/>
</dbReference>
<proteinExistence type="predicted"/>
<accession>A0AAU0MGN5</accession>
<reference evidence="8 9" key="1">
    <citation type="submission" date="2023-10" db="EMBL/GenBank/DDBJ databases">
        <title>Y20.</title>
        <authorList>
            <person name="Zhang G."/>
            <person name="Ding Y."/>
        </authorList>
    </citation>
    <scope>NUCLEOTIDE SEQUENCE [LARGE SCALE GENOMIC DNA]</scope>
    <source>
        <strain evidence="8 9">Y20</strain>
    </source>
</reference>
<keyword evidence="3" id="KW-0408">Iron</keyword>
<dbReference type="AlphaFoldDB" id="A0AAU0MGN5"/>
<dbReference type="GO" id="GO:0051537">
    <property type="term" value="F:2 iron, 2 sulfur cluster binding"/>
    <property type="evidence" value="ECO:0007669"/>
    <property type="project" value="UniProtKB-KW"/>
</dbReference>
<dbReference type="InterPro" id="IPR036188">
    <property type="entry name" value="FAD/NAD-bd_sf"/>
</dbReference>
<gene>
    <name evidence="8" type="ORF">RYJ27_10670</name>
</gene>
<dbReference type="Pfam" id="PF01266">
    <property type="entry name" value="DAO"/>
    <property type="match status" value="1"/>
</dbReference>
<dbReference type="GO" id="GO:0004497">
    <property type="term" value="F:monooxygenase activity"/>
    <property type="evidence" value="ECO:0007669"/>
    <property type="project" value="UniProtKB-ARBA"/>
</dbReference>
<dbReference type="InterPro" id="IPR017941">
    <property type="entry name" value="Rieske_2Fe-2S"/>
</dbReference>
<evidence type="ECO:0000256" key="2">
    <source>
        <dbReference type="ARBA" id="ARBA00022723"/>
    </source>
</evidence>
<feature type="domain" description="Rieske" evidence="6">
    <location>
        <begin position="439"/>
        <end position="499"/>
    </location>
</feature>
<keyword evidence="4" id="KW-0411">Iron-sulfur</keyword>
<dbReference type="GO" id="GO:0005737">
    <property type="term" value="C:cytoplasm"/>
    <property type="evidence" value="ECO:0007669"/>
    <property type="project" value="TreeGrafter"/>
</dbReference>
<dbReference type="GO" id="GO:0046872">
    <property type="term" value="F:metal ion binding"/>
    <property type="evidence" value="ECO:0007669"/>
    <property type="project" value="UniProtKB-KW"/>
</dbReference>
<organism evidence="8 9">
    <name type="scientific">Microbacterium limosum</name>
    <dbReference type="NCBI Taxonomy" id="3079935"/>
    <lineage>
        <taxon>Bacteria</taxon>
        <taxon>Bacillati</taxon>
        <taxon>Actinomycetota</taxon>
        <taxon>Actinomycetes</taxon>
        <taxon>Micrococcales</taxon>
        <taxon>Microbacteriaceae</taxon>
        <taxon>Microbacterium</taxon>
    </lineage>
</organism>
<keyword evidence="9" id="KW-1185">Reference proteome</keyword>
<name>A0AAU0MGN5_9MICO</name>
<dbReference type="RefSeq" id="WP_330170285.1">
    <property type="nucleotide sequence ID" value="NZ_CP137080.1"/>
</dbReference>
<dbReference type="Gene3D" id="3.50.50.60">
    <property type="entry name" value="FAD/NAD(P)-binding domain"/>
    <property type="match status" value="1"/>
</dbReference>
<dbReference type="Pfam" id="PF00355">
    <property type="entry name" value="Rieske"/>
    <property type="match status" value="1"/>
</dbReference>
<dbReference type="KEGG" id="mliy:RYJ27_10670"/>
<evidence type="ECO:0000313" key="9">
    <source>
        <dbReference type="Proteomes" id="UP001329313"/>
    </source>
</evidence>
<dbReference type="EMBL" id="CP137080">
    <property type="protein sequence ID" value="WOQ69154.1"/>
    <property type="molecule type" value="Genomic_DNA"/>
</dbReference>
<evidence type="ECO:0000256" key="3">
    <source>
        <dbReference type="ARBA" id="ARBA00023004"/>
    </source>
</evidence>
<dbReference type="Gene3D" id="3.30.9.10">
    <property type="entry name" value="D-Amino Acid Oxidase, subunit A, domain 2"/>
    <property type="match status" value="1"/>
</dbReference>
<dbReference type="PANTHER" id="PTHR13847:SF274">
    <property type="entry name" value="RIESKE 2FE-2S IRON-SULFUR PROTEIN YHFW-RELATED"/>
    <property type="match status" value="1"/>
</dbReference>
<dbReference type="SUPFAM" id="SSF50022">
    <property type="entry name" value="ISP domain"/>
    <property type="match status" value="1"/>
</dbReference>
<dbReference type="InterPro" id="IPR006076">
    <property type="entry name" value="FAD-dep_OxRdtase"/>
</dbReference>
<dbReference type="Gene3D" id="2.102.10.10">
    <property type="entry name" value="Rieske [2Fe-2S] iron-sulphur domain"/>
    <property type="match status" value="1"/>
</dbReference>
<evidence type="ECO:0000259" key="7">
    <source>
        <dbReference type="Pfam" id="PF01266"/>
    </source>
</evidence>
<dbReference type="PANTHER" id="PTHR13847">
    <property type="entry name" value="SARCOSINE DEHYDROGENASE-RELATED"/>
    <property type="match status" value="1"/>
</dbReference>
<dbReference type="Proteomes" id="UP001329313">
    <property type="component" value="Chromosome"/>
</dbReference>
<evidence type="ECO:0000256" key="1">
    <source>
        <dbReference type="ARBA" id="ARBA00022714"/>
    </source>
</evidence>